<keyword evidence="3" id="KW-0238">DNA-binding</keyword>
<organism evidence="7 8">
    <name type="scientific">Coptis chinensis</name>
    <dbReference type="NCBI Taxonomy" id="261450"/>
    <lineage>
        <taxon>Eukaryota</taxon>
        <taxon>Viridiplantae</taxon>
        <taxon>Streptophyta</taxon>
        <taxon>Embryophyta</taxon>
        <taxon>Tracheophyta</taxon>
        <taxon>Spermatophyta</taxon>
        <taxon>Magnoliopsida</taxon>
        <taxon>Ranunculales</taxon>
        <taxon>Ranunculaceae</taxon>
        <taxon>Coptidoideae</taxon>
        <taxon>Coptis</taxon>
    </lineage>
</organism>
<gene>
    <name evidence="7" type="ORF">IFM89_000861</name>
</gene>
<dbReference type="PANTHER" id="PTHR11945">
    <property type="entry name" value="MADS BOX PROTEIN"/>
    <property type="match status" value="1"/>
</dbReference>
<evidence type="ECO:0000256" key="2">
    <source>
        <dbReference type="ARBA" id="ARBA00023015"/>
    </source>
</evidence>
<keyword evidence="4" id="KW-0804">Transcription</keyword>
<dbReference type="InterPro" id="IPR036879">
    <property type="entry name" value="TF_MADSbox_sf"/>
</dbReference>
<dbReference type="EMBL" id="JADFTS010000002">
    <property type="protein sequence ID" value="KAF9618226.1"/>
    <property type="molecule type" value="Genomic_DNA"/>
</dbReference>
<dbReference type="Proteomes" id="UP000631114">
    <property type="component" value="Unassembled WGS sequence"/>
</dbReference>
<evidence type="ECO:0000256" key="3">
    <source>
        <dbReference type="ARBA" id="ARBA00023125"/>
    </source>
</evidence>
<dbReference type="InterPro" id="IPR002100">
    <property type="entry name" value="TF_MADSbox"/>
</dbReference>
<dbReference type="OrthoDB" id="1695579at2759"/>
<feature type="domain" description="MADS-box" evidence="6">
    <location>
        <begin position="1"/>
        <end position="52"/>
    </location>
</feature>
<evidence type="ECO:0000313" key="7">
    <source>
        <dbReference type="EMBL" id="KAF9618226.1"/>
    </source>
</evidence>
<dbReference type="PROSITE" id="PS50066">
    <property type="entry name" value="MADS_BOX_2"/>
    <property type="match status" value="1"/>
</dbReference>
<evidence type="ECO:0000256" key="1">
    <source>
        <dbReference type="ARBA" id="ARBA00004123"/>
    </source>
</evidence>
<evidence type="ECO:0000256" key="4">
    <source>
        <dbReference type="ARBA" id="ARBA00023163"/>
    </source>
</evidence>
<evidence type="ECO:0000313" key="8">
    <source>
        <dbReference type="Proteomes" id="UP000631114"/>
    </source>
</evidence>
<reference evidence="7 8" key="1">
    <citation type="submission" date="2020-10" db="EMBL/GenBank/DDBJ databases">
        <title>The Coptis chinensis genome and diversification of protoberbering-type alkaloids.</title>
        <authorList>
            <person name="Wang B."/>
            <person name="Shu S."/>
            <person name="Song C."/>
            <person name="Liu Y."/>
        </authorList>
    </citation>
    <scope>NUCLEOTIDE SEQUENCE [LARGE SCALE GENOMIC DNA]</scope>
    <source>
        <strain evidence="7">HL-2020</strain>
        <tissue evidence="7">Leaf</tissue>
    </source>
</reference>
<dbReference type="SMART" id="SM00432">
    <property type="entry name" value="MADS"/>
    <property type="match status" value="1"/>
</dbReference>
<keyword evidence="5" id="KW-0539">Nucleus</keyword>
<dbReference type="SUPFAM" id="SSF55455">
    <property type="entry name" value="SRF-like"/>
    <property type="match status" value="1"/>
</dbReference>
<evidence type="ECO:0000259" key="6">
    <source>
        <dbReference type="PROSITE" id="PS50066"/>
    </source>
</evidence>
<proteinExistence type="predicted"/>
<protein>
    <recommendedName>
        <fullName evidence="6">MADS-box domain-containing protein</fullName>
    </recommendedName>
</protein>
<dbReference type="PANTHER" id="PTHR11945:SF629">
    <property type="entry name" value="OS02G0164450 PROTEIN"/>
    <property type="match status" value="1"/>
</dbReference>
<evidence type="ECO:0000256" key="5">
    <source>
        <dbReference type="ARBA" id="ARBA00023242"/>
    </source>
</evidence>
<dbReference type="PRINTS" id="PR00404">
    <property type="entry name" value="MADSDOMAIN"/>
</dbReference>
<keyword evidence="2" id="KW-0805">Transcription regulation</keyword>
<dbReference type="AlphaFoldDB" id="A0A835II60"/>
<name>A0A835II60_9MAGN</name>
<sequence length="107" mass="12158">MARGKVKHEYIDDKSSREVSFKKRKRGLKKKMTELSTLCGVEACAIIYDNLGTEDFTTFASYADQKMQEVQERISDLRGVPIPLLVAPSPVTDQPLMDRSKFITKCK</sequence>
<dbReference type="Gene3D" id="3.40.1810.10">
    <property type="entry name" value="Transcription factor, MADS-box"/>
    <property type="match status" value="1"/>
</dbReference>
<dbReference type="GO" id="GO:0000981">
    <property type="term" value="F:DNA-binding transcription factor activity, RNA polymerase II-specific"/>
    <property type="evidence" value="ECO:0007669"/>
    <property type="project" value="TreeGrafter"/>
</dbReference>
<dbReference type="GO" id="GO:0000978">
    <property type="term" value="F:RNA polymerase II cis-regulatory region sequence-specific DNA binding"/>
    <property type="evidence" value="ECO:0007669"/>
    <property type="project" value="TreeGrafter"/>
</dbReference>
<dbReference type="GO" id="GO:0046983">
    <property type="term" value="F:protein dimerization activity"/>
    <property type="evidence" value="ECO:0007669"/>
    <property type="project" value="InterPro"/>
</dbReference>
<dbReference type="Pfam" id="PF00319">
    <property type="entry name" value="SRF-TF"/>
    <property type="match status" value="1"/>
</dbReference>
<dbReference type="GO" id="GO:0005634">
    <property type="term" value="C:nucleus"/>
    <property type="evidence" value="ECO:0007669"/>
    <property type="project" value="UniProtKB-SubCell"/>
</dbReference>
<comment type="subcellular location">
    <subcellularLocation>
        <location evidence="1">Nucleus</location>
    </subcellularLocation>
</comment>
<comment type="caution">
    <text evidence="7">The sequence shown here is derived from an EMBL/GenBank/DDBJ whole genome shotgun (WGS) entry which is preliminary data.</text>
</comment>
<keyword evidence="8" id="KW-1185">Reference proteome</keyword>
<accession>A0A835II60</accession>